<dbReference type="PANTHER" id="PTHR38465:SF2">
    <property type="entry name" value="HTH-TYPE TRANSCRIPTIONAL REGULATOR MMPR5"/>
    <property type="match status" value="1"/>
</dbReference>
<evidence type="ECO:0000313" key="5">
    <source>
        <dbReference type="EMBL" id="RIH82565.1"/>
    </source>
</evidence>
<feature type="domain" description="HTH iclR-type" evidence="4">
    <location>
        <begin position="25"/>
        <end position="72"/>
    </location>
</feature>
<reference evidence="5 6" key="1">
    <citation type="submission" date="2018-08" db="EMBL/GenBank/DDBJ databases">
        <title>Meiothermus terrae DSM 26712 genome sequencing project.</title>
        <authorList>
            <person name="Da Costa M.S."/>
            <person name="Albuquerque L."/>
            <person name="Raposo P."/>
            <person name="Froufe H.J.C."/>
            <person name="Barroso C.S."/>
            <person name="Egas C."/>
        </authorList>
    </citation>
    <scope>NUCLEOTIDE SEQUENCE [LARGE SCALE GENOMIC DNA]</scope>
    <source>
        <strain evidence="5 6">DSM 26712</strain>
    </source>
</reference>
<keyword evidence="2" id="KW-0238">DNA-binding</keyword>
<keyword evidence="6" id="KW-1185">Reference proteome</keyword>
<accession>A0A399EE09</accession>
<proteinExistence type="predicted"/>
<dbReference type="Gene3D" id="1.10.10.10">
    <property type="entry name" value="Winged helix-like DNA-binding domain superfamily/Winged helix DNA-binding domain"/>
    <property type="match status" value="1"/>
</dbReference>
<sequence length="158" mass="17987">MTDALHQYVEEFALMYESAGLPRIAGRILGWLMVCDPPEQSAAQLAQELGASKASVSTMTRMLTQFSLIERVSRRGSRQDFYRIKPGAWTDLMKTRMASLSAFRVLADKGLKLMETAPPERKVRLEEMRDLYAFFEQELGELIRRLEAQRGKEAQPTA</sequence>
<dbReference type="Pfam" id="PF09339">
    <property type="entry name" value="HTH_IclR"/>
    <property type="match status" value="1"/>
</dbReference>
<gene>
    <name evidence="5" type="primary">mmpR5</name>
    <name evidence="5" type="ORF">Mterra_02607</name>
</gene>
<evidence type="ECO:0000259" key="4">
    <source>
        <dbReference type="Pfam" id="PF09339"/>
    </source>
</evidence>
<evidence type="ECO:0000256" key="1">
    <source>
        <dbReference type="ARBA" id="ARBA00023015"/>
    </source>
</evidence>
<protein>
    <submittedName>
        <fullName evidence="5">HTH-type transcriptional regulator MmpR5</fullName>
    </submittedName>
</protein>
<dbReference type="GO" id="GO:0003677">
    <property type="term" value="F:DNA binding"/>
    <property type="evidence" value="ECO:0007669"/>
    <property type="project" value="UniProtKB-KW"/>
</dbReference>
<dbReference type="InterPro" id="IPR005471">
    <property type="entry name" value="Tscrpt_reg_IclR_N"/>
</dbReference>
<comment type="caution">
    <text evidence="5">The sequence shown here is derived from an EMBL/GenBank/DDBJ whole genome shotgun (WGS) entry which is preliminary data.</text>
</comment>
<dbReference type="AlphaFoldDB" id="A0A399EE09"/>
<dbReference type="InterPro" id="IPR036390">
    <property type="entry name" value="WH_DNA-bd_sf"/>
</dbReference>
<evidence type="ECO:0000313" key="6">
    <source>
        <dbReference type="Proteomes" id="UP000265715"/>
    </source>
</evidence>
<dbReference type="Proteomes" id="UP000265715">
    <property type="component" value="Unassembled WGS sequence"/>
</dbReference>
<dbReference type="InterPro" id="IPR052362">
    <property type="entry name" value="HTH-GbsR_regulator"/>
</dbReference>
<organism evidence="5 6">
    <name type="scientific">Calidithermus terrae</name>
    <dbReference type="NCBI Taxonomy" id="1408545"/>
    <lineage>
        <taxon>Bacteria</taxon>
        <taxon>Thermotogati</taxon>
        <taxon>Deinococcota</taxon>
        <taxon>Deinococci</taxon>
        <taxon>Thermales</taxon>
        <taxon>Thermaceae</taxon>
        <taxon>Calidithermus</taxon>
    </lineage>
</organism>
<dbReference type="OrthoDB" id="67158at2"/>
<evidence type="ECO:0000256" key="2">
    <source>
        <dbReference type="ARBA" id="ARBA00023125"/>
    </source>
</evidence>
<name>A0A399EE09_9DEIN</name>
<dbReference type="SUPFAM" id="SSF46785">
    <property type="entry name" value="Winged helix' DNA-binding domain"/>
    <property type="match status" value="1"/>
</dbReference>
<dbReference type="EMBL" id="QXDL01000116">
    <property type="protein sequence ID" value="RIH82565.1"/>
    <property type="molecule type" value="Genomic_DNA"/>
</dbReference>
<keyword evidence="3" id="KW-0804">Transcription</keyword>
<dbReference type="RefSeq" id="WP_119315612.1">
    <property type="nucleotide sequence ID" value="NZ_QXDL01000116.1"/>
</dbReference>
<dbReference type="Gene3D" id="1.10.287.160">
    <property type="entry name" value="HR1 repeat"/>
    <property type="match status" value="1"/>
</dbReference>
<dbReference type="PANTHER" id="PTHR38465">
    <property type="entry name" value="HTH-TYPE TRANSCRIPTIONAL REGULATOR MJ1563-RELATED"/>
    <property type="match status" value="1"/>
</dbReference>
<keyword evidence="1" id="KW-0805">Transcription regulation</keyword>
<evidence type="ECO:0000256" key="3">
    <source>
        <dbReference type="ARBA" id="ARBA00023163"/>
    </source>
</evidence>
<dbReference type="InterPro" id="IPR036388">
    <property type="entry name" value="WH-like_DNA-bd_sf"/>
</dbReference>